<evidence type="ECO:0000256" key="4">
    <source>
        <dbReference type="ARBA" id="ARBA00029500"/>
    </source>
</evidence>
<dbReference type="SMART" id="SM00382">
    <property type="entry name" value="AAA"/>
    <property type="match status" value="1"/>
</dbReference>
<dbReference type="InterPro" id="IPR058031">
    <property type="entry name" value="AAA_lid_NorR"/>
</dbReference>
<evidence type="ECO:0000256" key="2">
    <source>
        <dbReference type="ARBA" id="ARBA00022797"/>
    </source>
</evidence>
<dbReference type="Pfam" id="PF00989">
    <property type="entry name" value="PAS"/>
    <property type="match status" value="1"/>
</dbReference>
<feature type="domain" description="PAC" evidence="8">
    <location>
        <begin position="172"/>
        <end position="224"/>
    </location>
</feature>
<evidence type="ECO:0000259" key="7">
    <source>
        <dbReference type="PROSITE" id="PS50112"/>
    </source>
</evidence>
<dbReference type="NCBIfam" id="TIGR00229">
    <property type="entry name" value="sensory_box"/>
    <property type="match status" value="1"/>
</dbReference>
<dbReference type="InterPro" id="IPR035965">
    <property type="entry name" value="PAS-like_dom_sf"/>
</dbReference>
<evidence type="ECO:0000259" key="8">
    <source>
        <dbReference type="PROSITE" id="PS50113"/>
    </source>
</evidence>
<feature type="coiled-coil region" evidence="5">
    <location>
        <begin position="215"/>
        <end position="249"/>
    </location>
</feature>
<dbReference type="PROSITE" id="PS50113">
    <property type="entry name" value="PAC"/>
    <property type="match status" value="1"/>
</dbReference>
<reference evidence="10" key="1">
    <citation type="submission" date="2016-10" db="EMBL/GenBank/DDBJ databases">
        <authorList>
            <person name="Varghese N."/>
            <person name="Submissions S."/>
        </authorList>
    </citation>
    <scope>NUCLEOTIDE SEQUENCE [LARGE SCALE GENOMIC DNA]</scope>
    <source>
        <strain evidence="10">CGMCC 1.3704</strain>
    </source>
</reference>
<evidence type="ECO:0000256" key="5">
    <source>
        <dbReference type="SAM" id="Coils"/>
    </source>
</evidence>
<dbReference type="GO" id="GO:0005524">
    <property type="term" value="F:ATP binding"/>
    <property type="evidence" value="ECO:0007669"/>
    <property type="project" value="UniProtKB-KW"/>
</dbReference>
<evidence type="ECO:0000256" key="1">
    <source>
        <dbReference type="ARBA" id="ARBA00022741"/>
    </source>
</evidence>
<dbReference type="EMBL" id="FOSB01000002">
    <property type="protein sequence ID" value="SFJ49195.1"/>
    <property type="molecule type" value="Genomic_DNA"/>
</dbReference>
<protein>
    <recommendedName>
        <fullName evidence="4">HTH-type transcriptional regulatory protein TyrR</fullName>
    </recommendedName>
</protein>
<dbReference type="eggNOG" id="COG3829">
    <property type="taxonomic scope" value="Bacteria"/>
</dbReference>
<proteinExistence type="predicted"/>
<dbReference type="InterPro" id="IPR025662">
    <property type="entry name" value="Sigma_54_int_dom_ATP-bd_1"/>
</dbReference>
<dbReference type="PROSITE" id="PS50045">
    <property type="entry name" value="SIGMA54_INTERACT_4"/>
    <property type="match status" value="1"/>
</dbReference>
<dbReference type="Pfam" id="PF25601">
    <property type="entry name" value="AAA_lid_14"/>
    <property type="match status" value="1"/>
</dbReference>
<dbReference type="Gene3D" id="1.10.10.60">
    <property type="entry name" value="Homeodomain-like"/>
    <property type="match status" value="1"/>
</dbReference>
<keyword evidence="1" id="KW-0547">Nucleotide-binding</keyword>
<dbReference type="CDD" id="cd00130">
    <property type="entry name" value="PAS"/>
    <property type="match status" value="1"/>
</dbReference>
<dbReference type="PANTHER" id="PTHR32071:SF57">
    <property type="entry name" value="C4-DICARBOXYLATE TRANSPORT TRANSCRIPTIONAL REGULATORY PROTEIN DCTD"/>
    <property type="match status" value="1"/>
</dbReference>
<dbReference type="SUPFAM" id="SSF52540">
    <property type="entry name" value="P-loop containing nucleoside triphosphate hydrolases"/>
    <property type="match status" value="1"/>
</dbReference>
<dbReference type="Pfam" id="PF00158">
    <property type="entry name" value="Sigma54_activat"/>
    <property type="match status" value="1"/>
</dbReference>
<dbReference type="FunFam" id="3.40.50.300:FF:000006">
    <property type="entry name" value="DNA-binding transcriptional regulator NtrC"/>
    <property type="match status" value="1"/>
</dbReference>
<gene>
    <name evidence="9" type="ORF">SAMN04487936_102387</name>
</gene>
<dbReference type="SUPFAM" id="SSF55785">
    <property type="entry name" value="PYP-like sensor domain (PAS domain)"/>
    <property type="match status" value="1"/>
</dbReference>
<feature type="domain" description="Sigma-54 factor interaction" evidence="6">
    <location>
        <begin position="249"/>
        <end position="479"/>
    </location>
</feature>
<dbReference type="AlphaFoldDB" id="A0A1I3RS91"/>
<feature type="domain" description="PAS" evidence="7">
    <location>
        <begin position="105"/>
        <end position="151"/>
    </location>
</feature>
<keyword evidence="3" id="KW-0067">ATP-binding</keyword>
<dbReference type="InterPro" id="IPR030828">
    <property type="entry name" value="HTH_TyrR"/>
</dbReference>
<keyword evidence="2" id="KW-0058">Aromatic hydrocarbons catabolism</keyword>
<dbReference type="PROSITE" id="PS00675">
    <property type="entry name" value="SIGMA54_INTERACT_1"/>
    <property type="match status" value="1"/>
</dbReference>
<dbReference type="SMART" id="SM00091">
    <property type="entry name" value="PAS"/>
    <property type="match status" value="2"/>
</dbReference>
<name>A0A1I3RS91_HALDA</name>
<dbReference type="Gene3D" id="1.10.8.60">
    <property type="match status" value="1"/>
</dbReference>
<keyword evidence="5" id="KW-0175">Coiled coil</keyword>
<dbReference type="STRING" id="240302.BN982_01329"/>
<dbReference type="GO" id="GO:0003677">
    <property type="term" value="F:DNA binding"/>
    <property type="evidence" value="ECO:0007669"/>
    <property type="project" value="UniProtKB-KW"/>
</dbReference>
<organism evidence="9 10">
    <name type="scientific">Halobacillus dabanensis</name>
    <dbReference type="NCBI Taxonomy" id="240302"/>
    <lineage>
        <taxon>Bacteria</taxon>
        <taxon>Bacillati</taxon>
        <taxon>Bacillota</taxon>
        <taxon>Bacilli</taxon>
        <taxon>Bacillales</taxon>
        <taxon>Bacillaceae</taxon>
        <taxon>Halobacillus</taxon>
    </lineage>
</organism>
<feature type="coiled-coil region" evidence="5">
    <location>
        <begin position="85"/>
        <end position="115"/>
    </location>
</feature>
<evidence type="ECO:0000259" key="6">
    <source>
        <dbReference type="PROSITE" id="PS50045"/>
    </source>
</evidence>
<dbReference type="RefSeq" id="WP_244151493.1">
    <property type="nucleotide sequence ID" value="NZ_FOSB01000002.1"/>
</dbReference>
<dbReference type="Gene3D" id="3.40.50.300">
    <property type="entry name" value="P-loop containing nucleotide triphosphate hydrolases"/>
    <property type="match status" value="1"/>
</dbReference>
<evidence type="ECO:0000313" key="10">
    <source>
        <dbReference type="Proteomes" id="UP000183557"/>
    </source>
</evidence>
<dbReference type="Pfam" id="PF18024">
    <property type="entry name" value="HTH_50"/>
    <property type="match status" value="1"/>
</dbReference>
<dbReference type="GO" id="GO:0006355">
    <property type="term" value="P:regulation of DNA-templated transcription"/>
    <property type="evidence" value="ECO:0007669"/>
    <property type="project" value="InterPro"/>
</dbReference>
<dbReference type="InterPro" id="IPR013767">
    <property type="entry name" value="PAS_fold"/>
</dbReference>
<dbReference type="InterPro" id="IPR009057">
    <property type="entry name" value="Homeodomain-like_sf"/>
</dbReference>
<keyword evidence="10" id="KW-1185">Reference proteome</keyword>
<dbReference type="InterPro" id="IPR000014">
    <property type="entry name" value="PAS"/>
</dbReference>
<evidence type="ECO:0000313" key="9">
    <source>
        <dbReference type="EMBL" id="SFJ49195.1"/>
    </source>
</evidence>
<dbReference type="InterPro" id="IPR003593">
    <property type="entry name" value="AAA+_ATPase"/>
</dbReference>
<dbReference type="InterPro" id="IPR002078">
    <property type="entry name" value="Sigma_54_int"/>
</dbReference>
<dbReference type="PANTHER" id="PTHR32071">
    <property type="entry name" value="TRANSCRIPTIONAL REGULATORY PROTEIN"/>
    <property type="match status" value="1"/>
</dbReference>
<dbReference type="InterPro" id="IPR000700">
    <property type="entry name" value="PAS-assoc_C"/>
</dbReference>
<evidence type="ECO:0000256" key="3">
    <source>
        <dbReference type="ARBA" id="ARBA00022840"/>
    </source>
</evidence>
<dbReference type="InterPro" id="IPR027417">
    <property type="entry name" value="P-loop_NTPase"/>
</dbReference>
<sequence>MELIDRMEHIPLPAIILDQKGEILSFNELMESNIEHELSIGTSIKEIFPTWDVKPTSKMILAEDGKKRYVFIRSSTYDDHAHLFVGTETSELSALKNENEDLKRLTRELDAIIENSYDGIYITDHKGVTWKTNSAIERITGIPKEYYIGKNVDALIKRGILKNSVTHRVVKQRRIVSLVQENYEGKETLITGAPVFNEDGEIEKVVTNIRDLSDLNELQTKLSRMNQLNDKYKKELDLLKNRTSRLEGLVIQSEPMKRIYDTAERIAHVNATVLILGETGVGKDILAKHIFKESARSREGEFIKINCGAIPADLLESELFGYEQGAFTGASQKGKPGMFEMADRGVLFLDEIGELPLLLQVKLLRVLQENEIQRIGGTKPRKVDVRIVAATNRDLKEMVEQGEFREDLYYRLNVLPISIPPLKDRRDDILPLIEMFMKQANEKYEMDKRIDSKLKDFFFSYKWPGNIREMSNLIERLVVTTPEDTIQMENLPPEYQETTDITIMPSSILPLKEAAELAEEKVLKLAVEKYKNTYDIAEALETSQPTVVRKLKKYHLRIPRGDVID</sequence>
<dbReference type="SUPFAM" id="SSF46689">
    <property type="entry name" value="Homeodomain-like"/>
    <property type="match status" value="1"/>
</dbReference>
<dbReference type="PROSITE" id="PS50112">
    <property type="entry name" value="PAS"/>
    <property type="match status" value="1"/>
</dbReference>
<dbReference type="Proteomes" id="UP000183557">
    <property type="component" value="Unassembled WGS sequence"/>
</dbReference>
<dbReference type="CDD" id="cd00009">
    <property type="entry name" value="AAA"/>
    <property type="match status" value="1"/>
</dbReference>
<accession>A0A1I3RS91</accession>
<dbReference type="Gene3D" id="3.30.450.20">
    <property type="entry name" value="PAS domain"/>
    <property type="match status" value="1"/>
</dbReference>